<reference evidence="2 3" key="1">
    <citation type="submission" date="2019-06" db="EMBL/GenBank/DDBJ databases">
        <authorList>
            <person name="Palmer J.M."/>
        </authorList>
    </citation>
    <scope>NUCLEOTIDE SEQUENCE [LARGE SCALE GENOMIC DNA]</scope>
    <source>
        <strain evidence="2 3">TWF788</strain>
    </source>
</reference>
<sequence>MRSAAVALAASALLMGAEAGSLLRRHAHHNIHKRDYGYEAPAAQDAETCKIVTYTTWVEYNRGCGYIRS</sequence>
<dbReference type="EMBL" id="JAABOE010000115">
    <property type="protein sequence ID" value="KAF3164255.1"/>
    <property type="molecule type" value="Genomic_DNA"/>
</dbReference>
<gene>
    <name evidence="2" type="ORF">TWF788_001205</name>
</gene>
<name>A0A7C8K8W3_ORBOL</name>
<keyword evidence="1" id="KW-0732">Signal</keyword>
<proteinExistence type="predicted"/>
<dbReference type="Proteomes" id="UP000479691">
    <property type="component" value="Unassembled WGS sequence"/>
</dbReference>
<feature type="chain" id="PRO_5028907805" evidence="1">
    <location>
        <begin position="20"/>
        <end position="69"/>
    </location>
</feature>
<feature type="signal peptide" evidence="1">
    <location>
        <begin position="1"/>
        <end position="19"/>
    </location>
</feature>
<organism evidence="2 3">
    <name type="scientific">Orbilia oligospora</name>
    <name type="common">Nematode-trapping fungus</name>
    <name type="synonym">Arthrobotrys oligospora</name>
    <dbReference type="NCBI Taxonomy" id="2813651"/>
    <lineage>
        <taxon>Eukaryota</taxon>
        <taxon>Fungi</taxon>
        <taxon>Dikarya</taxon>
        <taxon>Ascomycota</taxon>
        <taxon>Pezizomycotina</taxon>
        <taxon>Orbiliomycetes</taxon>
        <taxon>Orbiliales</taxon>
        <taxon>Orbiliaceae</taxon>
        <taxon>Orbilia</taxon>
    </lineage>
</organism>
<accession>A0A7C8K8W3</accession>
<comment type="caution">
    <text evidence="2">The sequence shown here is derived from an EMBL/GenBank/DDBJ whole genome shotgun (WGS) entry which is preliminary data.</text>
</comment>
<evidence type="ECO:0000313" key="2">
    <source>
        <dbReference type="EMBL" id="KAF3164255.1"/>
    </source>
</evidence>
<evidence type="ECO:0000256" key="1">
    <source>
        <dbReference type="SAM" id="SignalP"/>
    </source>
</evidence>
<evidence type="ECO:0000313" key="3">
    <source>
        <dbReference type="Proteomes" id="UP000479691"/>
    </source>
</evidence>
<dbReference type="AlphaFoldDB" id="A0A7C8K8W3"/>
<protein>
    <submittedName>
        <fullName evidence="2">Uncharacterized protein</fullName>
    </submittedName>
</protein>